<dbReference type="AlphaFoldDB" id="A0A644UES3"/>
<gene>
    <name evidence="1" type="ORF">SDC9_23331</name>
</gene>
<proteinExistence type="predicted"/>
<organism evidence="1">
    <name type="scientific">bioreactor metagenome</name>
    <dbReference type="NCBI Taxonomy" id="1076179"/>
    <lineage>
        <taxon>unclassified sequences</taxon>
        <taxon>metagenomes</taxon>
        <taxon>ecological metagenomes</taxon>
    </lineage>
</organism>
<reference evidence="1" key="1">
    <citation type="submission" date="2019-08" db="EMBL/GenBank/DDBJ databases">
        <authorList>
            <person name="Kucharzyk K."/>
            <person name="Murdoch R.W."/>
            <person name="Higgins S."/>
            <person name="Loffler F."/>
        </authorList>
    </citation>
    <scope>NUCLEOTIDE SEQUENCE</scope>
</reference>
<protein>
    <recommendedName>
        <fullName evidence="2">Outer membrane protein beta-barrel domain-containing protein</fullName>
    </recommendedName>
</protein>
<name>A0A644UES3_9ZZZZ</name>
<dbReference type="EMBL" id="VSSQ01000107">
    <property type="protein sequence ID" value="MPL77475.1"/>
    <property type="molecule type" value="Genomic_DNA"/>
</dbReference>
<evidence type="ECO:0008006" key="2">
    <source>
        <dbReference type="Google" id="ProtNLM"/>
    </source>
</evidence>
<evidence type="ECO:0000313" key="1">
    <source>
        <dbReference type="EMBL" id="MPL77475.1"/>
    </source>
</evidence>
<sequence length="247" mass="28035">MRRLYILIVLISIISINSFSQSDSLFNSSKSILNKGVSYLGFRVGFSKKDIENDRLLTIVDLNEVKDFSYEIALSGSWFIAENVAWGAKVNYGFSDQKYTISSNLLSLLIEAQTYSTNTATTNFEIGTGVKNYVPFGLGNRFFVFNETNISYNYISSLTRDVYDEGKDIKKSMKTTHELSLGLSPGVMYFLKKGFAFEFAFNPVMISYNRTFIKQDETKNGGGSDFAIDFKFNILKIYFGFAYYFGI</sequence>
<accession>A0A644UES3</accession>
<comment type="caution">
    <text evidence="1">The sequence shown here is derived from an EMBL/GenBank/DDBJ whole genome shotgun (WGS) entry which is preliminary data.</text>
</comment>